<dbReference type="GO" id="GO:0005634">
    <property type="term" value="C:nucleus"/>
    <property type="evidence" value="ECO:0007669"/>
    <property type="project" value="UniProtKB-SubCell"/>
</dbReference>
<keyword evidence="4" id="KW-0539">Nucleus</keyword>
<dbReference type="Proteomes" id="UP000288805">
    <property type="component" value="Unassembled WGS sequence"/>
</dbReference>
<evidence type="ECO:0000259" key="7">
    <source>
        <dbReference type="PROSITE" id="PS50888"/>
    </source>
</evidence>
<organism evidence="8 9">
    <name type="scientific">Vitis vinifera</name>
    <name type="common">Grape</name>
    <dbReference type="NCBI Taxonomy" id="29760"/>
    <lineage>
        <taxon>Eukaryota</taxon>
        <taxon>Viridiplantae</taxon>
        <taxon>Streptophyta</taxon>
        <taxon>Embryophyta</taxon>
        <taxon>Tracheophyta</taxon>
        <taxon>Spermatophyta</taxon>
        <taxon>Magnoliopsida</taxon>
        <taxon>eudicotyledons</taxon>
        <taxon>Gunneridae</taxon>
        <taxon>Pentapetalae</taxon>
        <taxon>rosids</taxon>
        <taxon>Vitales</taxon>
        <taxon>Vitaceae</taxon>
        <taxon>Viteae</taxon>
        <taxon>Vitis</taxon>
    </lineage>
</organism>
<dbReference type="GO" id="GO:0003700">
    <property type="term" value="F:DNA-binding transcription factor activity"/>
    <property type="evidence" value="ECO:0007669"/>
    <property type="project" value="InterPro"/>
</dbReference>
<evidence type="ECO:0000313" key="8">
    <source>
        <dbReference type="EMBL" id="RVW55695.1"/>
    </source>
</evidence>
<dbReference type="InterPro" id="IPR011598">
    <property type="entry name" value="bHLH_dom"/>
</dbReference>
<dbReference type="PROSITE" id="PS50888">
    <property type="entry name" value="BHLH"/>
    <property type="match status" value="1"/>
</dbReference>
<feature type="domain" description="BHLH" evidence="7">
    <location>
        <begin position="49"/>
        <end position="99"/>
    </location>
</feature>
<evidence type="ECO:0000256" key="4">
    <source>
        <dbReference type="ARBA" id="ARBA00023242"/>
    </source>
</evidence>
<dbReference type="GO" id="GO:0009960">
    <property type="term" value="P:endosperm development"/>
    <property type="evidence" value="ECO:0007669"/>
    <property type="project" value="InterPro"/>
</dbReference>
<evidence type="ECO:0000256" key="2">
    <source>
        <dbReference type="ARBA" id="ARBA00023015"/>
    </source>
</evidence>
<dbReference type="GO" id="GO:0046983">
    <property type="term" value="F:protein dimerization activity"/>
    <property type="evidence" value="ECO:0007669"/>
    <property type="project" value="InterPro"/>
</dbReference>
<keyword evidence="2" id="KW-0805">Transcription regulation</keyword>
<evidence type="ECO:0000256" key="1">
    <source>
        <dbReference type="ARBA" id="ARBA00004123"/>
    </source>
</evidence>
<dbReference type="KEGG" id="vvi:104879239"/>
<keyword evidence="3" id="KW-0804">Transcription</keyword>
<name>A0A438F6R9_VITVI</name>
<dbReference type="AlphaFoldDB" id="A0A438F6R9"/>
<sequence>MKKEGEEDDRDLSKLILADTASAIPPLSQQPPPMAEGRAAFTSTSRKRTRTEAGQETERGRREKMSDMYALLQTMVPTLFPKATRVKIISETAEYIKELERRRDRLEEMKKSIGAVAATPILVSQCSNPDSSLRVTVSGNVAFFGIQSVRARRGLATQIIMVFEKHEAQVFAANVAVNHGLLMVTVTAFVGNNGDGVIDKIIRDIRNL</sequence>
<feature type="region of interest" description="Disordered" evidence="6">
    <location>
        <begin position="1"/>
        <end position="63"/>
    </location>
</feature>
<reference evidence="8 9" key="1">
    <citation type="journal article" date="2018" name="PLoS Genet.">
        <title>Population sequencing reveals clonal diversity and ancestral inbreeding in the grapevine cultivar Chardonnay.</title>
        <authorList>
            <person name="Roach M.J."/>
            <person name="Johnson D.L."/>
            <person name="Bohlmann J."/>
            <person name="van Vuuren H.J."/>
            <person name="Jones S.J."/>
            <person name="Pretorius I.S."/>
            <person name="Schmidt S.A."/>
            <person name="Borneman A.R."/>
        </authorList>
    </citation>
    <scope>NUCLEOTIDE SEQUENCE [LARGE SCALE GENOMIC DNA]</scope>
    <source>
        <strain evidence="9">cv. Chardonnay</strain>
        <tissue evidence="8">Leaf</tissue>
    </source>
</reference>
<comment type="caution">
    <text evidence="8">The sequence shown here is derived from an EMBL/GenBank/DDBJ whole genome shotgun (WGS) entry which is preliminary data.</text>
</comment>
<accession>A0A438F6R9</accession>
<gene>
    <name evidence="8" type="ORF">CK203_085197</name>
</gene>
<evidence type="ECO:0000313" key="9">
    <source>
        <dbReference type="Proteomes" id="UP000288805"/>
    </source>
</evidence>
<dbReference type="Pfam" id="PF00010">
    <property type="entry name" value="HLH"/>
    <property type="match status" value="1"/>
</dbReference>
<dbReference type="Gene3D" id="4.10.280.10">
    <property type="entry name" value="Helix-loop-helix DNA-binding domain"/>
    <property type="match status" value="1"/>
</dbReference>
<dbReference type="Gramene" id="Vitis05g00438.t01">
    <property type="protein sequence ID" value="Vitis05g00438.t01.CDS"/>
    <property type="gene ID" value="Vitis05g00438"/>
</dbReference>
<dbReference type="SUPFAM" id="SSF47459">
    <property type="entry name" value="HLH, helix-loop-helix DNA-binding domain"/>
    <property type="match status" value="1"/>
</dbReference>
<evidence type="ECO:0000256" key="5">
    <source>
        <dbReference type="SAM" id="Coils"/>
    </source>
</evidence>
<evidence type="ECO:0000256" key="6">
    <source>
        <dbReference type="SAM" id="MobiDB-lite"/>
    </source>
</evidence>
<protein>
    <recommendedName>
        <fullName evidence="7">BHLH domain-containing protein</fullName>
    </recommendedName>
</protein>
<dbReference type="PANTHER" id="PTHR46772">
    <property type="entry name" value="BHLH DOMAIN-CONTAINING PROTEIN"/>
    <property type="match status" value="1"/>
</dbReference>
<feature type="compositionally biased region" description="Basic and acidic residues" evidence="6">
    <location>
        <begin position="50"/>
        <end position="63"/>
    </location>
</feature>
<feature type="compositionally biased region" description="Acidic residues" evidence="6">
    <location>
        <begin position="1"/>
        <end position="10"/>
    </location>
</feature>
<dbReference type="CDD" id="cd00083">
    <property type="entry name" value="bHLH_SF"/>
    <property type="match status" value="1"/>
</dbReference>
<keyword evidence="5" id="KW-0175">Coiled coil</keyword>
<dbReference type="InterPro" id="IPR044278">
    <property type="entry name" value="BHLH95-like"/>
</dbReference>
<comment type="subcellular location">
    <subcellularLocation>
        <location evidence="1">Nucleus</location>
    </subcellularLocation>
</comment>
<dbReference type="OrthoDB" id="1927122at2759"/>
<proteinExistence type="predicted"/>
<feature type="coiled-coil region" evidence="5">
    <location>
        <begin position="89"/>
        <end position="116"/>
    </location>
</feature>
<evidence type="ECO:0000256" key="3">
    <source>
        <dbReference type="ARBA" id="ARBA00023163"/>
    </source>
</evidence>
<dbReference type="InterPro" id="IPR036638">
    <property type="entry name" value="HLH_DNA-bd_sf"/>
</dbReference>
<dbReference type="PANTHER" id="PTHR46772:SF6">
    <property type="entry name" value="BHLH DOMAIN-CONTAINING PROTEIN"/>
    <property type="match status" value="1"/>
</dbReference>
<dbReference type="EMBL" id="QGNW01001108">
    <property type="protein sequence ID" value="RVW55695.1"/>
    <property type="molecule type" value="Genomic_DNA"/>
</dbReference>
<dbReference type="SMART" id="SM00353">
    <property type="entry name" value="HLH"/>
    <property type="match status" value="1"/>
</dbReference>